<feature type="region of interest" description="Disordered" evidence="1">
    <location>
        <begin position="151"/>
        <end position="174"/>
    </location>
</feature>
<feature type="non-terminal residue" evidence="2">
    <location>
        <position position="1"/>
    </location>
</feature>
<feature type="compositionally biased region" description="Low complexity" evidence="1">
    <location>
        <begin position="151"/>
        <end position="160"/>
    </location>
</feature>
<proteinExistence type="predicted"/>
<gene>
    <name evidence="2" type="primary">ORF39457</name>
</gene>
<feature type="region of interest" description="Disordered" evidence="1">
    <location>
        <begin position="193"/>
        <end position="265"/>
    </location>
</feature>
<protein>
    <submittedName>
        <fullName evidence="2">Uncharacterized protein</fullName>
    </submittedName>
</protein>
<feature type="compositionally biased region" description="Basic and acidic residues" evidence="1">
    <location>
        <begin position="211"/>
        <end position="224"/>
    </location>
</feature>
<name>A0A0B6YVZ4_9EUPU</name>
<dbReference type="EMBL" id="HACG01013599">
    <property type="protein sequence ID" value="CEK60464.1"/>
    <property type="molecule type" value="Transcribed_RNA"/>
</dbReference>
<sequence length="366" mass="39089">LPIAVSSSNSMPAESSNSSSSSVPGNSSKSSFLSESTGISQNITLHLTSDGQYHLDPTTFLLGTTLSQGHPQTFTLVPTGLYNNAPNLSTTSAGESQKRPMTSTATSSTDLLTQLLGHHQQMPFEVMLTPRKHSPQQLPLQIQPAPSLKQQIFHPSSSHQNPPPPPLSQPLSFHQPQNIDQTKSVLLNLGNTNKVGKSYGLNENRISSGLQKEKTQDTNKKKDGVFTVPTAKPVIAPRKPRVNSSTQSGSPSSKQQSTSVLPSSPTQASYLAELLKNGTYPGALVNVKKESLYPATSSSPIKTTTNFYQHISPSYNPAFCHNMQGPSMAAMTTANPNQNSHSVISGAVTLNRDDTTYLDSAPLSGN</sequence>
<reference evidence="2" key="1">
    <citation type="submission" date="2014-12" db="EMBL/GenBank/DDBJ databases">
        <title>Insight into the proteome of Arion vulgaris.</title>
        <authorList>
            <person name="Aradska J."/>
            <person name="Bulat T."/>
            <person name="Smidak R."/>
            <person name="Sarate P."/>
            <person name="Gangsoo J."/>
            <person name="Sialana F."/>
            <person name="Bilban M."/>
            <person name="Lubec G."/>
        </authorList>
    </citation>
    <scope>NUCLEOTIDE SEQUENCE</scope>
    <source>
        <tissue evidence="2">Skin</tissue>
    </source>
</reference>
<accession>A0A0B6YVZ4</accession>
<evidence type="ECO:0000256" key="1">
    <source>
        <dbReference type="SAM" id="MobiDB-lite"/>
    </source>
</evidence>
<feature type="compositionally biased region" description="Low complexity" evidence="1">
    <location>
        <begin position="244"/>
        <end position="259"/>
    </location>
</feature>
<feature type="region of interest" description="Disordered" evidence="1">
    <location>
        <begin position="1"/>
        <end position="34"/>
    </location>
</feature>
<dbReference type="AlphaFoldDB" id="A0A0B6YVZ4"/>
<feature type="non-terminal residue" evidence="2">
    <location>
        <position position="366"/>
    </location>
</feature>
<feature type="compositionally biased region" description="Low complexity" evidence="1">
    <location>
        <begin position="1"/>
        <end position="31"/>
    </location>
</feature>
<organism evidence="2">
    <name type="scientific">Arion vulgaris</name>
    <dbReference type="NCBI Taxonomy" id="1028688"/>
    <lineage>
        <taxon>Eukaryota</taxon>
        <taxon>Metazoa</taxon>
        <taxon>Spiralia</taxon>
        <taxon>Lophotrochozoa</taxon>
        <taxon>Mollusca</taxon>
        <taxon>Gastropoda</taxon>
        <taxon>Heterobranchia</taxon>
        <taxon>Euthyneura</taxon>
        <taxon>Panpulmonata</taxon>
        <taxon>Eupulmonata</taxon>
        <taxon>Stylommatophora</taxon>
        <taxon>Helicina</taxon>
        <taxon>Arionoidea</taxon>
        <taxon>Arionidae</taxon>
        <taxon>Arion</taxon>
    </lineage>
</organism>
<evidence type="ECO:0000313" key="2">
    <source>
        <dbReference type="EMBL" id="CEK60464.1"/>
    </source>
</evidence>